<dbReference type="Pfam" id="PF18406">
    <property type="entry name" value="DUF1281_C"/>
    <property type="match status" value="1"/>
</dbReference>
<dbReference type="InterPro" id="IPR041329">
    <property type="entry name" value="YubB_C"/>
</dbReference>
<proteinExistence type="predicted"/>
<dbReference type="AlphaFoldDB" id="A0A6C0E2M9"/>
<evidence type="ECO:0000259" key="2">
    <source>
        <dbReference type="Pfam" id="PF18406"/>
    </source>
</evidence>
<feature type="region of interest" description="Disordered" evidence="1">
    <location>
        <begin position="164"/>
        <end position="208"/>
    </location>
</feature>
<sequence length="208" mass="24373">MPNWCMNSASFVCPSKEIYENLLRSIKSDTWFQTFAPLGLDPDGWDYATACSVWNTKWSARDVDINDCDDNEYTVNISFESAWSPPTGVYRLMNKNHNIEVTAYYDEPGNCFFGRCMYVNDYRDGGGGEKIVSDETYDYPNDMKELEELRNSIGIGSDLDDYMDSTWTNLQEMWEEEEVQEDQEEDQDDEEEDQDDEEEVQEEYQEDH</sequence>
<evidence type="ECO:0000256" key="1">
    <source>
        <dbReference type="SAM" id="MobiDB-lite"/>
    </source>
</evidence>
<evidence type="ECO:0000313" key="3">
    <source>
        <dbReference type="EMBL" id="QHT23417.1"/>
    </source>
</evidence>
<dbReference type="Gene3D" id="3.30.70.1270">
    <property type="entry name" value="Api92-like domains"/>
    <property type="match status" value="1"/>
</dbReference>
<protein>
    <recommendedName>
        <fullName evidence="2">YubB ferredoxin-like domain-containing protein</fullName>
    </recommendedName>
</protein>
<organism evidence="3">
    <name type="scientific">viral metagenome</name>
    <dbReference type="NCBI Taxonomy" id="1070528"/>
    <lineage>
        <taxon>unclassified sequences</taxon>
        <taxon>metagenomes</taxon>
        <taxon>organismal metagenomes</taxon>
    </lineage>
</organism>
<reference evidence="3" key="1">
    <citation type="journal article" date="2020" name="Nature">
        <title>Giant virus diversity and host interactions through global metagenomics.</title>
        <authorList>
            <person name="Schulz F."/>
            <person name="Roux S."/>
            <person name="Paez-Espino D."/>
            <person name="Jungbluth S."/>
            <person name="Walsh D.A."/>
            <person name="Denef V.J."/>
            <person name="McMahon K.D."/>
            <person name="Konstantinidis K.T."/>
            <person name="Eloe-Fadrosh E.A."/>
            <person name="Kyrpides N.C."/>
            <person name="Woyke T."/>
        </authorList>
    </citation>
    <scope>NUCLEOTIDE SEQUENCE</scope>
    <source>
        <strain evidence="3">GVMAG-M-3300023179-116</strain>
    </source>
</reference>
<dbReference type="EMBL" id="MN739731">
    <property type="protein sequence ID" value="QHT23417.1"/>
    <property type="molecule type" value="Genomic_DNA"/>
</dbReference>
<accession>A0A6C0E2M9</accession>
<name>A0A6C0E2M9_9ZZZZ</name>
<feature type="compositionally biased region" description="Acidic residues" evidence="1">
    <location>
        <begin position="173"/>
        <end position="208"/>
    </location>
</feature>
<feature type="domain" description="YubB ferredoxin-like" evidence="2">
    <location>
        <begin position="63"/>
        <end position="119"/>
    </location>
</feature>